<name>A0A095AFM4_SCHHA</name>
<feature type="transmembrane region" description="Helical" evidence="3">
    <location>
        <begin position="568"/>
        <end position="586"/>
    </location>
</feature>
<feature type="region of interest" description="Disordered" evidence="2">
    <location>
        <begin position="1119"/>
        <end position="1148"/>
    </location>
</feature>
<dbReference type="InterPro" id="IPR029451">
    <property type="entry name" value="RICTOR_M"/>
</dbReference>
<evidence type="ECO:0000256" key="2">
    <source>
        <dbReference type="SAM" id="MobiDB-lite"/>
    </source>
</evidence>
<dbReference type="PANTHER" id="PTHR13298">
    <property type="entry name" value="CYTOSOLIC REGULATOR PIANISSIMO"/>
    <property type="match status" value="1"/>
</dbReference>
<feature type="compositionally biased region" description="Acidic residues" evidence="2">
    <location>
        <begin position="1505"/>
        <end position="1515"/>
    </location>
</feature>
<evidence type="ECO:0000256" key="1">
    <source>
        <dbReference type="ARBA" id="ARBA00008878"/>
    </source>
</evidence>
<dbReference type="SMART" id="SM01310">
    <property type="entry name" value="RICTOR_V"/>
    <property type="match status" value="1"/>
</dbReference>
<feature type="transmembrane region" description="Helical" evidence="3">
    <location>
        <begin position="499"/>
        <end position="520"/>
    </location>
</feature>
<feature type="compositionally biased region" description="Polar residues" evidence="2">
    <location>
        <begin position="1129"/>
        <end position="1139"/>
    </location>
</feature>
<dbReference type="Pfam" id="PF14668">
    <property type="entry name" value="RICTOR_V"/>
    <property type="match status" value="1"/>
</dbReference>
<keyword evidence="3" id="KW-0472">Membrane</keyword>
<dbReference type="SUPFAM" id="SSF48371">
    <property type="entry name" value="ARM repeat"/>
    <property type="match status" value="1"/>
</dbReference>
<comment type="similarity">
    <text evidence="1">Belongs to the RICTOR family.</text>
</comment>
<protein>
    <submittedName>
        <fullName evidence="4">Rapamycin-insensitive companion of mTOR</fullName>
    </submittedName>
</protein>
<dbReference type="PANTHER" id="PTHR13298:SF11">
    <property type="entry name" value="RAPAMYCIN-INSENSITIVE COMPANION OF MTOR"/>
    <property type="match status" value="1"/>
</dbReference>
<dbReference type="SMART" id="SM01307">
    <property type="entry name" value="RICTOR_M"/>
    <property type="match status" value="1"/>
</dbReference>
<dbReference type="InterPro" id="IPR028267">
    <property type="entry name" value="Pianissimo_N"/>
</dbReference>
<organism evidence="4">
    <name type="scientific">Schistosoma haematobium</name>
    <name type="common">Blood fluke</name>
    <dbReference type="NCBI Taxonomy" id="6185"/>
    <lineage>
        <taxon>Eukaryota</taxon>
        <taxon>Metazoa</taxon>
        <taxon>Spiralia</taxon>
        <taxon>Lophotrochozoa</taxon>
        <taxon>Platyhelminthes</taxon>
        <taxon>Trematoda</taxon>
        <taxon>Digenea</taxon>
        <taxon>Strigeidida</taxon>
        <taxon>Schistosomatoidea</taxon>
        <taxon>Schistosomatidae</taxon>
        <taxon>Schistosoma</taxon>
    </lineage>
</organism>
<accession>A0A095AFM4</accession>
<dbReference type="GO" id="GO:0038203">
    <property type="term" value="P:TORC2 signaling"/>
    <property type="evidence" value="ECO:0007669"/>
    <property type="project" value="TreeGrafter"/>
</dbReference>
<sequence>MHQECRLRDFKGFRPTGGETFVCSTHYCCFDTFCVLNNLLKGIYNDFTNAYRRFEESDVSFQVSAQRRIVARLNVLVLISQRVFEAVHTFCVLNNLLKGIYNDFTNAYRRFEESDVSFQVSAQRRIVARLNVLVLISQRVFEAVRGLPHLRTPLLRSVYHILRLPLWHHNPSLRCAALRCLRYYVHNSVDVELLLECRLDLLIARCMDLSYYPTKFILSNGLSGNSSATSRANNNPRTKFLVTSNPISSTCYSSSYQLSEESSNHQLISDHYQSSGVLLKGTNATRFSRPRFSDTDHPIKSTITTRNSSPPFLSSIGERQIVLRLIYYLTQLTPRLIPPSIIHAVAAPCLEVHRHLIANSNESSNKGDAHAASGVGVPAVVSRHILQNRPCRIGDFGEAKVKINDFNDLELDTTIRGCLLILAELALERLVVRTNPSIVNHSKIKLSYSNYYHYYYHYYYCHHHDIDHANNHRQFYYYNNNSDNNKLNVSIDNGINEKLLLLFPFIGQIIIQALMTTFVFNNSTMHTYHSSRIHEAVILSLITVLNRSECTQLLPNSLISEVYELRSIVLVLFICSVCSGIFHFIHDGLPTLQTLLYTLAVGNTEIRNQILSLLYGLFPTIPIPHSSVKELEPTILGLIEALSTGSFSLLPVINLSSPPGKRSDYLRNEMSCSYLDSSSRRLFSLLPVRCISSSSSSAWNIEGDFIPAEGCRLLTKYDSIGIDLMNNYYAILLATLIQAGLYEALIRAVSDSNQVTSTRAGYLLGLLAYKVESLLPQEHPACRRLHHAGLLHPDTPGSQLAVLWLERIHRAMQLHETQLIDTSNLIHVPLHSPFLECLAKQSANNISPTYYPLNPLLQDQMELTDTTLDQLIALSNVLSFKSKSQHGRFSQCQVTTYDTKSPELWNWNILTSLGRHLAVTRCTFSWESKSHMKFLKAVMEFLIPDQTCRTGISDCKTEKCSIPISPPVVYSSIPSKSMQSSDGLLPVDGLLNAISDNRNFVLQSVNTLNAHDNTDHLLVYSREKNMSDINATSTIMNNNSNTSRSNYLINPNANFNLAWLSYNWPHASAAGILAAGLITHLAYYPPASEPFQYLDRFLTVLHLCLKYVLNKQSNESFISHNDNNNGNNKSISQKLSQDSNNNPNNNNNTNMILTFHPNYLAKSCGGLILFAASRLTNSEVGELRLEKSDLCLDFQCILMFPSQLKKNSNTYTETHCNDTDDKRNQQSIFLNHAKIILSSLDYTHSTKLSRLLLTTAVNSGIKPLRIYTIRLIRLLFRLKLPFLASWCIDLVVKLCMDPSNKIRRLALCLLEELCWDPVNVQALSQNILHNQTNDDNNNVCQKNFLTPFAVYLLHGNTGPIGHRIFGRILSITTIFDKLCMNHITWRQPNSSFLHCDNGRCCTPQTNKNMNCSNSCLSCNELNSSNNDNNNKSVLSDPVNWMLDVARKHYNLAYAKEMDDRFTSLFVTYGTKLLSGTSYKSTSFTSFDSATTNLQILSPLHFNTNTDDENNDDEENSERVDRPSNSEFNFEDNYVIEETDSVSGTYVSPPLVNDQSIDQVVDGHDSFHCLPLPKHLYACIAEHRNGIDLLDTRKDLETAVANIRSVLPQIINDKYEETNTYNDTNSLLKLKADMWALAHTCSTSYGQYWLLRHPELMTLLTSFALHSNIMNIRAVAWICLNLIATSSNQIFRQNNCLGILQNNQSSKHINDLKCNESLSDWLFIPQIFYDRNVKTIEGAQDEILAYPKIQSLSGQMIQTKSKPNRLLSDIFSVFPPVTNFGAETKNENLPLSTQKSIKSSVRSQVFGNFNRSRRWLHRRWSPNHRRLSPPISESREHSSFHLPSHHHFVSFVKPKHSINSFTQIDSFSYDVSSVNISSKQLYSTWTHRDCISHRQVVSPSFTTNGSALAVDHDDHELTDSKPNSNCSDTRWLLQSLFHCVHKNQIIYLPTDIKILGFKKYTKNKQKYTLKNPIKSLQLSSPPSLFNSKTNISIKPFYNDNSHCLFRSLNSLDNNKHSISFIDVAVHVQLMLSLYSNDKLPTLSSIPDEISTDTTNYTAKNDISECSSIQQSSCDNENRLYSSSIQITDHPNISSSHQENHAFEKSSHISDEIRVVSAQPSITSVLSSNQNFFEHKNHELSISPNHSIEKLGAVDNWLVSSEVNEINLTRNDNDLPRLSVVRMSSEECIDVEQSPELSIKHHHQLKNTNDHDESNDNNNNRWSNTENKVNSSVRSNCLSPSTCLSYSCSLTNNDNSDSQCDQQMTEQDMWCNQLLDSISNLSSNVFSCSSSHDNNSNTLDQIIHKAIITQQNSKGSIQPFNACTYTIIADLLGSYPFSRSIRTKIQSVFLYFQLDELMVDANNSLIEVEKYLKSESKFTE</sequence>
<dbReference type="GO" id="GO:0031932">
    <property type="term" value="C:TORC2 complex"/>
    <property type="evidence" value="ECO:0007669"/>
    <property type="project" value="InterPro"/>
</dbReference>
<evidence type="ECO:0000256" key="3">
    <source>
        <dbReference type="SAM" id="Phobius"/>
    </source>
</evidence>
<keyword evidence="3" id="KW-0812">Transmembrane</keyword>
<dbReference type="InterPro" id="IPR029452">
    <property type="entry name" value="RICTOR_V"/>
</dbReference>
<dbReference type="PROSITE" id="PS50231">
    <property type="entry name" value="RICIN_B_LECTIN"/>
    <property type="match status" value="1"/>
</dbReference>
<feature type="region of interest" description="Disordered" evidence="2">
    <location>
        <begin position="2204"/>
        <end position="2231"/>
    </location>
</feature>
<dbReference type="GO" id="GO:0043539">
    <property type="term" value="F:protein serine/threonine kinase activator activity"/>
    <property type="evidence" value="ECO:0007669"/>
    <property type="project" value="TreeGrafter"/>
</dbReference>
<reference evidence="4" key="1">
    <citation type="journal article" date="2012" name="Nat. Genet.">
        <title>Whole-genome sequence of Schistosoma haematobium.</title>
        <authorList>
            <person name="Young N.D."/>
            <person name="Jex A.R."/>
            <person name="Li B."/>
            <person name="Liu S."/>
            <person name="Yang L."/>
            <person name="Xiong Z."/>
            <person name="Li Y."/>
            <person name="Cantacessi C."/>
            <person name="Hall R.S."/>
            <person name="Xu X."/>
            <person name="Chen F."/>
            <person name="Wu X."/>
            <person name="Zerlotini A."/>
            <person name="Oliveira G."/>
            <person name="Hofmann A."/>
            <person name="Zhang G."/>
            <person name="Fang X."/>
            <person name="Kang Y."/>
            <person name="Campbell B.E."/>
            <person name="Loukas A."/>
            <person name="Ranganathan S."/>
            <person name="Rollinson D."/>
            <person name="Rinaldi G."/>
            <person name="Brindley P.J."/>
            <person name="Yang H."/>
            <person name="Wang J."/>
            <person name="Wang J."/>
            <person name="Gasser R.B."/>
        </authorList>
    </citation>
    <scope>NUCLEOTIDE SEQUENCE [LARGE SCALE GENOMIC DNA]</scope>
</reference>
<dbReference type="EMBL" id="KL250512">
    <property type="protein sequence ID" value="KGB32661.1"/>
    <property type="molecule type" value="Genomic_DNA"/>
</dbReference>
<gene>
    <name evidence="4" type="ORF">MS3_00820</name>
</gene>
<dbReference type="InterPro" id="IPR028268">
    <property type="entry name" value="Pianissimo_fam"/>
</dbReference>
<dbReference type="SMART" id="SM01308">
    <property type="entry name" value="RICTOR_N"/>
    <property type="match status" value="1"/>
</dbReference>
<dbReference type="InterPro" id="IPR016024">
    <property type="entry name" value="ARM-type_fold"/>
</dbReference>
<keyword evidence="3" id="KW-1133">Transmembrane helix</keyword>
<feature type="compositionally biased region" description="Low complexity" evidence="2">
    <location>
        <begin position="2214"/>
        <end position="2225"/>
    </location>
</feature>
<dbReference type="STRING" id="6185.A0A095AFM4"/>
<proteinExistence type="inferred from homology"/>
<feature type="region of interest" description="Disordered" evidence="2">
    <location>
        <begin position="1500"/>
        <end position="1528"/>
    </location>
</feature>
<dbReference type="GO" id="GO:0051897">
    <property type="term" value="P:positive regulation of phosphatidylinositol 3-kinase/protein kinase B signal transduction"/>
    <property type="evidence" value="ECO:0007669"/>
    <property type="project" value="TreeGrafter"/>
</dbReference>
<evidence type="ECO:0000313" key="4">
    <source>
        <dbReference type="EMBL" id="KGB32661.1"/>
    </source>
</evidence>